<evidence type="ECO:0000313" key="4">
    <source>
        <dbReference type="Proteomes" id="UP000726737"/>
    </source>
</evidence>
<feature type="coiled-coil region" evidence="1">
    <location>
        <begin position="392"/>
        <end position="440"/>
    </location>
</feature>
<protein>
    <submittedName>
        <fullName evidence="3">Uncharacterized protein</fullName>
    </submittedName>
</protein>
<feature type="region of interest" description="Disordered" evidence="2">
    <location>
        <begin position="262"/>
        <end position="300"/>
    </location>
</feature>
<evidence type="ECO:0000256" key="1">
    <source>
        <dbReference type="SAM" id="Coils"/>
    </source>
</evidence>
<proteinExistence type="predicted"/>
<feature type="compositionally biased region" description="Acidic residues" evidence="2">
    <location>
        <begin position="262"/>
        <end position="276"/>
    </location>
</feature>
<keyword evidence="1" id="KW-0175">Coiled coil</keyword>
<gene>
    <name evidence="3" type="ORF">BG011_001296</name>
</gene>
<accession>A0A9P6TUV2</accession>
<feature type="region of interest" description="Disordered" evidence="2">
    <location>
        <begin position="88"/>
        <end position="121"/>
    </location>
</feature>
<comment type="caution">
    <text evidence="3">The sequence shown here is derived from an EMBL/GenBank/DDBJ whole genome shotgun (WGS) entry which is preliminary data.</text>
</comment>
<dbReference type="OrthoDB" id="2449903at2759"/>
<name>A0A9P6TUV2_9FUNG</name>
<reference evidence="3" key="1">
    <citation type="journal article" date="2020" name="Fungal Divers.">
        <title>Resolving the Mortierellaceae phylogeny through synthesis of multi-gene phylogenetics and phylogenomics.</title>
        <authorList>
            <person name="Vandepol N."/>
            <person name="Liber J."/>
            <person name="Desiro A."/>
            <person name="Na H."/>
            <person name="Kennedy M."/>
            <person name="Barry K."/>
            <person name="Grigoriev I.V."/>
            <person name="Miller A.N."/>
            <person name="O'Donnell K."/>
            <person name="Stajich J.E."/>
            <person name="Bonito G."/>
        </authorList>
    </citation>
    <scope>NUCLEOTIDE SEQUENCE</scope>
    <source>
        <strain evidence="3">KOD948</strain>
    </source>
</reference>
<dbReference type="EMBL" id="JAAAJA010001322">
    <property type="protein sequence ID" value="KAG0247564.1"/>
    <property type="molecule type" value="Genomic_DNA"/>
</dbReference>
<feature type="region of interest" description="Disordered" evidence="2">
    <location>
        <begin position="1"/>
        <end position="69"/>
    </location>
</feature>
<dbReference type="Proteomes" id="UP000726737">
    <property type="component" value="Unassembled WGS sequence"/>
</dbReference>
<sequence length="463" mass="52936">MSSNTHRQSFPDHAVISSSPVVRPHQPSVHQSTDHCPQPLNPLPPPNVLHSVCQTSSTIPTSRASSVNDIMPSRVLSPRATQFIQPYPSHKQEQQHPQSLSPQQHQPPMQPEKQQSVGSSSDAIIDSRTQFWRNPGMKTLIDWYTDIDNYKRLHTVRPTAGNRPGDVRKEIAAFVNRTEGTSWTEATVKAKLQYVKKRFMDAKDLKERTAGKRNLGAATFEGRARDICPVYEKLARVLSGSLVSNGPPPVQAGPKRGFTFDEETEEEISDNDDEPASSDMEAQVTKVAKPGPAKKRNKDGDLAVMVSTSDSFHQTVNQRMDTDTEERVRLQEERVKLQEERVRLQEERVRLQEDTLRMREEAVRKLEKAVAEDRIFLKGQIEIMDRARILDRETLDREREAIKVDKQEVKELAKQLETRRQQLEERYEGMASENTRMRVELALFKQREKNRGPKEPKDTLLTE</sequence>
<feature type="coiled-coil region" evidence="1">
    <location>
        <begin position="320"/>
        <end position="361"/>
    </location>
</feature>
<dbReference type="PANTHER" id="PTHR33324">
    <property type="entry name" value="EXPRESSED PROTEIN"/>
    <property type="match status" value="1"/>
</dbReference>
<feature type="region of interest" description="Disordered" evidence="2">
    <location>
        <begin position="444"/>
        <end position="463"/>
    </location>
</feature>
<keyword evidence="4" id="KW-1185">Reference proteome</keyword>
<evidence type="ECO:0000256" key="2">
    <source>
        <dbReference type="SAM" id="MobiDB-lite"/>
    </source>
</evidence>
<evidence type="ECO:0000313" key="3">
    <source>
        <dbReference type="EMBL" id="KAG0247564.1"/>
    </source>
</evidence>
<feature type="compositionally biased region" description="Polar residues" evidence="2">
    <location>
        <begin position="52"/>
        <end position="68"/>
    </location>
</feature>
<dbReference type="PANTHER" id="PTHR33324:SF2">
    <property type="entry name" value="MYB_SANT-LIKE DNA-BINDING DOMAIN-CONTAINING PROTEIN"/>
    <property type="match status" value="1"/>
</dbReference>
<feature type="compositionally biased region" description="Low complexity" evidence="2">
    <location>
        <begin position="95"/>
        <end position="115"/>
    </location>
</feature>
<organism evidence="3 4">
    <name type="scientific">Mortierella polycephala</name>
    <dbReference type="NCBI Taxonomy" id="41804"/>
    <lineage>
        <taxon>Eukaryota</taxon>
        <taxon>Fungi</taxon>
        <taxon>Fungi incertae sedis</taxon>
        <taxon>Mucoromycota</taxon>
        <taxon>Mortierellomycotina</taxon>
        <taxon>Mortierellomycetes</taxon>
        <taxon>Mortierellales</taxon>
        <taxon>Mortierellaceae</taxon>
        <taxon>Mortierella</taxon>
    </lineage>
</organism>
<dbReference type="AlphaFoldDB" id="A0A9P6TUV2"/>